<accession>A8ZNC5</accession>
<dbReference type="Proteomes" id="UP000000268">
    <property type="component" value="Plasmid pREB4"/>
</dbReference>
<dbReference type="AlphaFoldDB" id="A8ZNC5"/>
<feature type="region of interest" description="Disordered" evidence="1">
    <location>
        <begin position="1"/>
        <end position="42"/>
    </location>
</feature>
<sequence length="42" mass="4436">MFSAVDGITGSRLGSIEEESEDGGCGDVVEESRGRSMSHFTL</sequence>
<gene>
    <name evidence="2" type="ordered locus">AM1_D0014</name>
</gene>
<evidence type="ECO:0000313" key="2">
    <source>
        <dbReference type="EMBL" id="ABW32511.1"/>
    </source>
</evidence>
<dbReference type="KEGG" id="amr:AM1_D0014"/>
<keyword evidence="2" id="KW-0614">Plasmid</keyword>
<evidence type="ECO:0000313" key="3">
    <source>
        <dbReference type="Proteomes" id="UP000000268"/>
    </source>
</evidence>
<name>A8ZNC5_ACAM1</name>
<geneLocation type="plasmid" evidence="2 3">
    <name>pREB4</name>
</geneLocation>
<organism evidence="2 3">
    <name type="scientific">Acaryochloris marina (strain MBIC 11017)</name>
    <dbReference type="NCBI Taxonomy" id="329726"/>
    <lineage>
        <taxon>Bacteria</taxon>
        <taxon>Bacillati</taxon>
        <taxon>Cyanobacteriota</taxon>
        <taxon>Cyanophyceae</taxon>
        <taxon>Acaryochloridales</taxon>
        <taxon>Acaryochloridaceae</taxon>
        <taxon>Acaryochloris</taxon>
    </lineage>
</organism>
<dbReference type="EMBL" id="CP000841">
    <property type="protein sequence ID" value="ABW32511.1"/>
    <property type="molecule type" value="Genomic_DNA"/>
</dbReference>
<keyword evidence="3" id="KW-1185">Reference proteome</keyword>
<evidence type="ECO:0000256" key="1">
    <source>
        <dbReference type="SAM" id="MobiDB-lite"/>
    </source>
</evidence>
<protein>
    <submittedName>
        <fullName evidence="2">Uncharacterized protein</fullName>
    </submittedName>
</protein>
<proteinExistence type="predicted"/>
<dbReference type="HOGENOM" id="CLU_3245627_0_0_3"/>
<reference evidence="2 3" key="1">
    <citation type="journal article" date="2008" name="Proc. Natl. Acad. Sci. U.S.A.">
        <title>Niche adaptation and genome expansion in the chlorophyll d-producing cyanobacterium Acaryochloris marina.</title>
        <authorList>
            <person name="Swingley W.D."/>
            <person name="Chen M."/>
            <person name="Cheung P.C."/>
            <person name="Conrad A.L."/>
            <person name="Dejesa L.C."/>
            <person name="Hao J."/>
            <person name="Honchak B.M."/>
            <person name="Karbach L.E."/>
            <person name="Kurdoglu A."/>
            <person name="Lahiri S."/>
            <person name="Mastrian S.D."/>
            <person name="Miyashita H."/>
            <person name="Page L."/>
            <person name="Ramakrishna P."/>
            <person name="Satoh S."/>
            <person name="Sattley W.M."/>
            <person name="Shimada Y."/>
            <person name="Taylor H.L."/>
            <person name="Tomo T."/>
            <person name="Tsuchiya T."/>
            <person name="Wang Z.T."/>
            <person name="Raymond J."/>
            <person name="Mimuro M."/>
            <person name="Blankenship R.E."/>
            <person name="Touchman J.W."/>
        </authorList>
    </citation>
    <scope>NUCLEOTIDE SEQUENCE [LARGE SCALE GENOMIC DNA]</scope>
    <source>
        <strain evidence="3">MBIC 11017</strain>
        <plasmid evidence="3">Plasmid pREB4</plasmid>
    </source>
</reference>